<dbReference type="HOGENOM" id="CLU_1518152_0_0_1"/>
<name>K2R424_MACPH</name>
<organism evidence="2 3">
    <name type="scientific">Macrophomina phaseolina (strain MS6)</name>
    <name type="common">Charcoal rot fungus</name>
    <dbReference type="NCBI Taxonomy" id="1126212"/>
    <lineage>
        <taxon>Eukaryota</taxon>
        <taxon>Fungi</taxon>
        <taxon>Dikarya</taxon>
        <taxon>Ascomycota</taxon>
        <taxon>Pezizomycotina</taxon>
        <taxon>Dothideomycetes</taxon>
        <taxon>Dothideomycetes incertae sedis</taxon>
        <taxon>Botryosphaeriales</taxon>
        <taxon>Botryosphaeriaceae</taxon>
        <taxon>Macrophomina</taxon>
    </lineage>
</organism>
<feature type="region of interest" description="Disordered" evidence="1">
    <location>
        <begin position="157"/>
        <end position="177"/>
    </location>
</feature>
<dbReference type="AlphaFoldDB" id="K2R424"/>
<feature type="compositionally biased region" description="Basic residues" evidence="1">
    <location>
        <begin position="19"/>
        <end position="28"/>
    </location>
</feature>
<dbReference type="InParanoid" id="K2R424"/>
<comment type="caution">
    <text evidence="2">The sequence shown here is derived from an EMBL/GenBank/DDBJ whole genome shotgun (WGS) entry which is preliminary data.</text>
</comment>
<feature type="compositionally biased region" description="Polar residues" evidence="1">
    <location>
        <begin position="1"/>
        <end position="13"/>
    </location>
</feature>
<dbReference type="EMBL" id="AHHD01000257">
    <property type="protein sequence ID" value="EKG17066.1"/>
    <property type="molecule type" value="Genomic_DNA"/>
</dbReference>
<dbReference type="Proteomes" id="UP000007129">
    <property type="component" value="Unassembled WGS sequence"/>
</dbReference>
<evidence type="ECO:0000313" key="2">
    <source>
        <dbReference type="EMBL" id="EKG17066.1"/>
    </source>
</evidence>
<feature type="region of interest" description="Disordered" evidence="1">
    <location>
        <begin position="1"/>
        <end position="28"/>
    </location>
</feature>
<reference evidence="2 3" key="1">
    <citation type="journal article" date="2012" name="BMC Genomics">
        <title>Tools to kill: Genome of one of the most destructive plant pathogenic fungi Macrophomina phaseolina.</title>
        <authorList>
            <person name="Islam M.S."/>
            <person name="Haque M.S."/>
            <person name="Islam M.M."/>
            <person name="Emdad E.M."/>
            <person name="Halim A."/>
            <person name="Hossen Q.M.M."/>
            <person name="Hossain M.Z."/>
            <person name="Ahmed B."/>
            <person name="Rahim S."/>
            <person name="Rahman M.S."/>
            <person name="Alam M.M."/>
            <person name="Hou S."/>
            <person name="Wan X."/>
            <person name="Saito J.A."/>
            <person name="Alam M."/>
        </authorList>
    </citation>
    <scope>NUCLEOTIDE SEQUENCE [LARGE SCALE GENOMIC DNA]</scope>
    <source>
        <strain evidence="2 3">MS6</strain>
    </source>
</reference>
<gene>
    <name evidence="2" type="ORF">MPH_05756</name>
</gene>
<sequence length="177" mass="19374">MFGQSRGHQSQASLAVPRRLSRPGLHSRGHATAAPLLDQHLCYHQHRAPPVSCLAACRYSNRVPAPICPAQLARFVRPPPCLDKRQKSAGECLRELHLGHHRDAPGAGCRRERSECSGGVLVLRDSRRACSCRRVHPRGAQSGGRFRSGFADDKRDHVDRDAVLRRAAGVGDRASGD</sequence>
<proteinExistence type="predicted"/>
<evidence type="ECO:0000256" key="1">
    <source>
        <dbReference type="SAM" id="MobiDB-lite"/>
    </source>
</evidence>
<accession>K2R424</accession>
<dbReference type="VEuPathDB" id="FungiDB:MPH_05756"/>
<evidence type="ECO:0000313" key="3">
    <source>
        <dbReference type="Proteomes" id="UP000007129"/>
    </source>
</evidence>
<protein>
    <submittedName>
        <fullName evidence="2">Uncharacterized protein</fullName>
    </submittedName>
</protein>